<feature type="signal peptide" evidence="2">
    <location>
        <begin position="1"/>
        <end position="20"/>
    </location>
</feature>
<evidence type="ECO:0000256" key="2">
    <source>
        <dbReference type="SAM" id="SignalP"/>
    </source>
</evidence>
<dbReference type="HOGENOM" id="CLU_1502123_0_0_9"/>
<evidence type="ECO:0000313" key="4">
    <source>
        <dbReference type="Proteomes" id="UP000014937"/>
    </source>
</evidence>
<name>R6WZ36_9FIRM</name>
<proteinExistence type="predicted"/>
<dbReference type="RefSeq" id="WP_021719954.1">
    <property type="nucleotide sequence ID" value="NZ_FR892785.1"/>
</dbReference>
<feature type="compositionally biased region" description="Basic and acidic residues" evidence="1">
    <location>
        <begin position="27"/>
        <end position="48"/>
    </location>
</feature>
<dbReference type="AlphaFoldDB" id="R6WZ36"/>
<keyword evidence="2" id="KW-0732">Signal</keyword>
<evidence type="ECO:0000256" key="1">
    <source>
        <dbReference type="SAM" id="MobiDB-lite"/>
    </source>
</evidence>
<sequence length="187" mass="21573">MKKHFKYLATAGLIAALLLAAGCGDDATDKKKVDKPDIKTEQKVDKKAQAPVVKPPEGKYYRYPSYLDDVTKTPEMTPEMIKYVDDFASTVKLAPSEKGKFLNDSRINRPNEEYHRIWLHAYGSNHNRNNKFKNSKGKEVYQQEIYHIRMSVKADTKKVTYVEYSVYEQNEAIPDGKSRTIMKKVFK</sequence>
<comment type="caution">
    <text evidence="3">The sequence shown here is derived from an EMBL/GenBank/DDBJ whole genome shotgun (WGS) entry which is preliminary data.</text>
</comment>
<dbReference type="Proteomes" id="UP000014937">
    <property type="component" value="Unassembled WGS sequence"/>
</dbReference>
<evidence type="ECO:0008006" key="5">
    <source>
        <dbReference type="Google" id="ProtNLM"/>
    </source>
</evidence>
<feature type="chain" id="PRO_5038893288" description="Lipoprotein" evidence="2">
    <location>
        <begin position="21"/>
        <end position="187"/>
    </location>
</feature>
<gene>
    <name evidence="3" type="ORF">BN587_00879</name>
</gene>
<protein>
    <recommendedName>
        <fullName evidence="5">Lipoprotein</fullName>
    </recommendedName>
</protein>
<dbReference type="PROSITE" id="PS51257">
    <property type="entry name" value="PROKAR_LIPOPROTEIN"/>
    <property type="match status" value="1"/>
</dbReference>
<organism evidence="3 4">
    <name type="scientific">Phascolarctobacterium succinatutens CAG:287</name>
    <dbReference type="NCBI Taxonomy" id="1263101"/>
    <lineage>
        <taxon>Bacteria</taxon>
        <taxon>Bacillati</taxon>
        <taxon>Bacillota</taxon>
        <taxon>Negativicutes</taxon>
        <taxon>Acidaminococcales</taxon>
        <taxon>Acidaminococcaceae</taxon>
        <taxon>Phascolarctobacterium</taxon>
    </lineage>
</organism>
<reference evidence="3" key="1">
    <citation type="submission" date="2012-11" db="EMBL/GenBank/DDBJ databases">
        <title>Dependencies among metagenomic species, viruses, plasmids and units of genetic variation.</title>
        <authorList>
            <person name="Nielsen H.B."/>
            <person name="Almeida M."/>
            <person name="Juncker A.S."/>
            <person name="Rasmussen S."/>
            <person name="Li J."/>
            <person name="Sunagawa S."/>
            <person name="Plichta D."/>
            <person name="Gautier L."/>
            <person name="Le Chatelier E."/>
            <person name="Peletier E."/>
            <person name="Bonde I."/>
            <person name="Nielsen T."/>
            <person name="Manichanh C."/>
            <person name="Arumugam M."/>
            <person name="Batto J."/>
            <person name="Santos M.B.Q.D."/>
            <person name="Blom N."/>
            <person name="Borruel N."/>
            <person name="Burgdorf K.S."/>
            <person name="Boumezbeur F."/>
            <person name="Casellas F."/>
            <person name="Dore J."/>
            <person name="Guarner F."/>
            <person name="Hansen T."/>
            <person name="Hildebrand F."/>
            <person name="Kaas R.S."/>
            <person name="Kennedy S."/>
            <person name="Kristiansen K."/>
            <person name="Kultima J.R."/>
            <person name="Leonard P."/>
            <person name="Levenez F."/>
            <person name="Lund O."/>
            <person name="Moumen B."/>
            <person name="Le Paslier D."/>
            <person name="Pons N."/>
            <person name="Pedersen O."/>
            <person name="Prifti E."/>
            <person name="Qin J."/>
            <person name="Raes J."/>
            <person name="Tap J."/>
            <person name="Tims S."/>
            <person name="Ussery D.W."/>
            <person name="Yamada T."/>
            <person name="MetaHit consortium"/>
            <person name="Renault P."/>
            <person name="Sicheritz-Ponten T."/>
            <person name="Bork P."/>
            <person name="Wang J."/>
            <person name="Brunak S."/>
            <person name="Ehrlich S.D."/>
        </authorList>
    </citation>
    <scope>NUCLEOTIDE SEQUENCE [LARGE SCALE GENOMIC DNA]</scope>
</reference>
<accession>R6WZ36</accession>
<feature type="region of interest" description="Disordered" evidence="1">
    <location>
        <begin position="26"/>
        <end position="51"/>
    </location>
</feature>
<dbReference type="EMBL" id="CBGL010000115">
    <property type="protein sequence ID" value="CDD12174.1"/>
    <property type="molecule type" value="Genomic_DNA"/>
</dbReference>
<evidence type="ECO:0000313" key="3">
    <source>
        <dbReference type="EMBL" id="CDD12174.1"/>
    </source>
</evidence>